<comment type="similarity">
    <text evidence="2">Belongs to the steroid 5-alpha reductase family.</text>
</comment>
<keyword evidence="8" id="KW-0443">Lipid metabolism</keyword>
<dbReference type="AlphaFoldDB" id="A0A507BX03"/>
<dbReference type="PANTHER" id="PTHR10556">
    <property type="entry name" value="3-OXO-5-ALPHA-STEROID 4-DEHYDROGENASE"/>
    <property type="match status" value="1"/>
</dbReference>
<dbReference type="InterPro" id="IPR001104">
    <property type="entry name" value="3-oxo-5_a-steroid_4-DH_C"/>
</dbReference>
<feature type="domain" description="Ubiquitin-like" evidence="11">
    <location>
        <begin position="1"/>
        <end position="76"/>
    </location>
</feature>
<evidence type="ECO:0000256" key="8">
    <source>
        <dbReference type="ARBA" id="ARBA00023098"/>
    </source>
</evidence>
<dbReference type="Pfam" id="PF02544">
    <property type="entry name" value="Steroid_dh"/>
    <property type="match status" value="1"/>
</dbReference>
<dbReference type="EMBL" id="QEAO01000041">
    <property type="protein sequence ID" value="TPX31678.1"/>
    <property type="molecule type" value="Genomic_DNA"/>
</dbReference>
<evidence type="ECO:0000259" key="11">
    <source>
        <dbReference type="PROSITE" id="PS50053"/>
    </source>
</evidence>
<proteinExistence type="inferred from homology"/>
<dbReference type="InterPro" id="IPR029071">
    <property type="entry name" value="Ubiquitin-like_domsf"/>
</dbReference>
<gene>
    <name evidence="12" type="ORF">SmJEL517_g05042</name>
</gene>
<dbReference type="GO" id="GO:0042761">
    <property type="term" value="P:very long-chain fatty acid biosynthetic process"/>
    <property type="evidence" value="ECO:0007669"/>
    <property type="project" value="TreeGrafter"/>
</dbReference>
<keyword evidence="13" id="KW-1185">Reference proteome</keyword>
<sequence length="303" mass="34759">MHLTVKKRSGSALVEKLVLSKDEKSATVDDVCAAIHKQFPKYDPTRQRLTFGEKVVLERGNLLSKYSIKDGDTIVFKDLGLQVSWRTVFLAEYFGPIWIHPLFYFFPQIFYRGAPAPHSTIQSVTLILTVLHFLKREYETVFVHRFSAETMPIMNLPKNCTHYWLFSGLFLAYFTYQPGFNGGITKGVHSQVALYALIGLWAFSEVSNYLNHVTLMNLRPEGSKVRKIPHGYGFDLVSCPNYFFECLGWLAVSIINGSGASWLFTAISTYTMYNWAVKKHLRYKKEFGPAYPRSRKAMFPFIA</sequence>
<dbReference type="Proteomes" id="UP000319731">
    <property type="component" value="Unassembled WGS sequence"/>
</dbReference>
<protein>
    <recommendedName>
        <fullName evidence="11">Ubiquitin-like domain-containing protein</fullName>
    </recommendedName>
</protein>
<dbReference type="InterPro" id="IPR039357">
    <property type="entry name" value="SRD5A/TECR"/>
</dbReference>
<evidence type="ECO:0000256" key="1">
    <source>
        <dbReference type="ARBA" id="ARBA00004477"/>
    </source>
</evidence>
<evidence type="ECO:0000256" key="3">
    <source>
        <dbReference type="ARBA" id="ARBA00022516"/>
    </source>
</evidence>
<comment type="caution">
    <text evidence="12">The sequence shown here is derived from an EMBL/GenBank/DDBJ whole genome shotgun (WGS) entry which is preliminary data.</text>
</comment>
<comment type="subcellular location">
    <subcellularLocation>
        <location evidence="1">Endoplasmic reticulum membrane</location>
        <topology evidence="1">Multi-pass membrane protein</topology>
    </subcellularLocation>
</comment>
<evidence type="ECO:0000313" key="13">
    <source>
        <dbReference type="Proteomes" id="UP000319731"/>
    </source>
</evidence>
<dbReference type="PROSITE" id="PS50053">
    <property type="entry name" value="UBIQUITIN_2"/>
    <property type="match status" value="1"/>
</dbReference>
<dbReference type="Gene3D" id="3.10.20.90">
    <property type="entry name" value="Phosphatidylinositol 3-kinase Catalytic Subunit, Chain A, domain 1"/>
    <property type="match status" value="1"/>
</dbReference>
<dbReference type="GeneID" id="42006267"/>
<name>A0A507BX03_9FUNG</name>
<dbReference type="InterPro" id="IPR000626">
    <property type="entry name" value="Ubiquitin-like_dom"/>
</dbReference>
<evidence type="ECO:0000256" key="9">
    <source>
        <dbReference type="ARBA" id="ARBA00023136"/>
    </source>
</evidence>
<dbReference type="GO" id="GO:0005789">
    <property type="term" value="C:endoplasmic reticulum membrane"/>
    <property type="evidence" value="ECO:0007669"/>
    <property type="project" value="UniProtKB-SubCell"/>
</dbReference>
<keyword evidence="4 10" id="KW-0812">Transmembrane</keyword>
<dbReference type="SUPFAM" id="SSF54236">
    <property type="entry name" value="Ubiquitin-like"/>
    <property type="match status" value="1"/>
</dbReference>
<organism evidence="12 13">
    <name type="scientific">Synchytrium microbalum</name>
    <dbReference type="NCBI Taxonomy" id="1806994"/>
    <lineage>
        <taxon>Eukaryota</taxon>
        <taxon>Fungi</taxon>
        <taxon>Fungi incertae sedis</taxon>
        <taxon>Chytridiomycota</taxon>
        <taxon>Chytridiomycota incertae sedis</taxon>
        <taxon>Chytridiomycetes</taxon>
        <taxon>Synchytriales</taxon>
        <taxon>Synchytriaceae</taxon>
        <taxon>Synchytrium</taxon>
    </lineage>
</organism>
<reference evidence="12 13" key="1">
    <citation type="journal article" date="2019" name="Sci. Rep.">
        <title>Comparative genomics of chytrid fungi reveal insights into the obligate biotrophic and pathogenic lifestyle of Synchytrium endobioticum.</title>
        <authorList>
            <person name="van de Vossenberg B.T.L.H."/>
            <person name="Warris S."/>
            <person name="Nguyen H.D.T."/>
            <person name="van Gent-Pelzer M.P.E."/>
            <person name="Joly D.L."/>
            <person name="van de Geest H.C."/>
            <person name="Bonants P.J.M."/>
            <person name="Smith D.S."/>
            <person name="Levesque C.A."/>
            <person name="van der Lee T.A.J."/>
        </authorList>
    </citation>
    <scope>NUCLEOTIDE SEQUENCE [LARGE SCALE GENOMIC DNA]</scope>
    <source>
        <strain evidence="12 13">JEL517</strain>
    </source>
</reference>
<evidence type="ECO:0000256" key="6">
    <source>
        <dbReference type="ARBA" id="ARBA00022989"/>
    </source>
</evidence>
<keyword evidence="9 10" id="KW-0472">Membrane</keyword>
<evidence type="ECO:0000256" key="2">
    <source>
        <dbReference type="ARBA" id="ARBA00007742"/>
    </source>
</evidence>
<keyword evidence="5" id="KW-0521">NADP</keyword>
<dbReference type="OrthoDB" id="540503at2759"/>
<dbReference type="GO" id="GO:0016627">
    <property type="term" value="F:oxidoreductase activity, acting on the CH-CH group of donors"/>
    <property type="evidence" value="ECO:0007669"/>
    <property type="project" value="InterPro"/>
</dbReference>
<dbReference type="CDD" id="cd01801">
    <property type="entry name" value="Ubl_TECR_like"/>
    <property type="match status" value="1"/>
</dbReference>
<keyword evidence="7" id="KW-0560">Oxidoreductase</keyword>
<dbReference type="RefSeq" id="XP_031023052.1">
    <property type="nucleotide sequence ID" value="XM_031170970.1"/>
</dbReference>
<keyword evidence="3" id="KW-0444">Lipid biosynthesis</keyword>
<evidence type="ECO:0000256" key="4">
    <source>
        <dbReference type="ARBA" id="ARBA00022692"/>
    </source>
</evidence>
<dbReference type="PANTHER" id="PTHR10556:SF28">
    <property type="entry name" value="VERY-LONG-CHAIN ENOYL-COA REDUCTASE"/>
    <property type="match status" value="1"/>
</dbReference>
<dbReference type="STRING" id="1806994.A0A507BX03"/>
<accession>A0A507BX03</accession>
<evidence type="ECO:0000256" key="7">
    <source>
        <dbReference type="ARBA" id="ARBA00023002"/>
    </source>
</evidence>
<evidence type="ECO:0000313" key="12">
    <source>
        <dbReference type="EMBL" id="TPX31678.1"/>
    </source>
</evidence>
<feature type="transmembrane region" description="Helical" evidence="10">
    <location>
        <begin position="163"/>
        <end position="180"/>
    </location>
</feature>
<dbReference type="PROSITE" id="PS50244">
    <property type="entry name" value="S5A_REDUCTASE"/>
    <property type="match status" value="1"/>
</dbReference>
<keyword evidence="6 10" id="KW-1133">Transmembrane helix</keyword>
<evidence type="ECO:0000256" key="5">
    <source>
        <dbReference type="ARBA" id="ARBA00022857"/>
    </source>
</evidence>
<evidence type="ECO:0000256" key="10">
    <source>
        <dbReference type="SAM" id="Phobius"/>
    </source>
</evidence>